<dbReference type="PANTHER" id="PTHR23088">
    <property type="entry name" value="NITRILASE-RELATED"/>
    <property type="match status" value="1"/>
</dbReference>
<dbReference type="InterPro" id="IPR045254">
    <property type="entry name" value="Nit1/2_C-N_Hydrolase"/>
</dbReference>
<evidence type="ECO:0000313" key="7">
    <source>
        <dbReference type="Proteomes" id="UP000251647"/>
    </source>
</evidence>
<dbReference type="SUPFAM" id="SSF56317">
    <property type="entry name" value="Carbon-nitrogen hydrolase"/>
    <property type="match status" value="1"/>
</dbReference>
<evidence type="ECO:0000256" key="2">
    <source>
        <dbReference type="ARBA" id="ARBA00022801"/>
    </source>
</evidence>
<protein>
    <submittedName>
        <fullName evidence="5">(R)-stereoselective amidase</fullName>
        <ecNumber evidence="5">3.5.1.100</ecNumber>
    </submittedName>
    <submittedName>
        <fullName evidence="4">Carbon-nitrogen hydrolase family protein</fullName>
    </submittedName>
</protein>
<evidence type="ECO:0000313" key="5">
    <source>
        <dbReference type="EMBL" id="SPY29349.1"/>
    </source>
</evidence>
<dbReference type="Proteomes" id="UP000251647">
    <property type="component" value="Unassembled WGS sequence"/>
</dbReference>
<dbReference type="EC" id="3.5.1.100" evidence="5"/>
<keyword evidence="2 5" id="KW-0378">Hydrolase</keyword>
<dbReference type="InterPro" id="IPR003010">
    <property type="entry name" value="C-N_Hydrolase"/>
</dbReference>
<evidence type="ECO:0000313" key="4">
    <source>
        <dbReference type="EMBL" id="PSU17022.1"/>
    </source>
</evidence>
<dbReference type="GO" id="GO:0016811">
    <property type="term" value="F:hydrolase activity, acting on carbon-nitrogen (but not peptide) bonds, in linear amides"/>
    <property type="evidence" value="ECO:0007669"/>
    <property type="project" value="InterPro"/>
</dbReference>
<evidence type="ECO:0000259" key="3">
    <source>
        <dbReference type="PROSITE" id="PS50263"/>
    </source>
</evidence>
<name>A0A2T3QMP1_PHODM</name>
<sequence>MTKVGIVQMNSGADPEHNLLKLKKKLKGLQLQGAKLIVTPENTVVFGSKEDYHKVAEPLNDGPIQTELAHFAKQLGIWLLIGSMPIRQQDGAVTATALLYDDQGRLHEHYNKLHMFDVEVADQHHSYRESDTFKPGDEIKVVSTPFGNIGMSICYDVRFPQLYTALREQGADIIVVPAAFTRVTGKAHWEVLLRARAIETQCWVIAAAQWGEHNESRETWGHSMVIDPWGQVVVCQQQGTGVITAHVDPQLTKTIRTNMPVVDHARLHLQPLN</sequence>
<organism evidence="5 7">
    <name type="scientific">Photobacterium damselae</name>
    <dbReference type="NCBI Taxonomy" id="38293"/>
    <lineage>
        <taxon>Bacteria</taxon>
        <taxon>Pseudomonadati</taxon>
        <taxon>Pseudomonadota</taxon>
        <taxon>Gammaproteobacteria</taxon>
        <taxon>Vibrionales</taxon>
        <taxon>Vibrionaceae</taxon>
        <taxon>Photobacterium</taxon>
    </lineage>
</organism>
<dbReference type="EMBL" id="PYMM01000004">
    <property type="protein sequence ID" value="PSU17022.1"/>
    <property type="molecule type" value="Genomic_DNA"/>
</dbReference>
<dbReference type="PROSITE" id="PS01227">
    <property type="entry name" value="UPF0012"/>
    <property type="match status" value="1"/>
</dbReference>
<dbReference type="OrthoDB" id="9811121at2"/>
<dbReference type="PROSITE" id="PS50263">
    <property type="entry name" value="CN_HYDROLASE"/>
    <property type="match status" value="1"/>
</dbReference>
<proteinExistence type="inferred from homology"/>
<accession>A0A2T3QMP1</accession>
<dbReference type="InterPro" id="IPR001110">
    <property type="entry name" value="UPF0012_CS"/>
</dbReference>
<evidence type="ECO:0000313" key="6">
    <source>
        <dbReference type="Proteomes" id="UP000241404"/>
    </source>
</evidence>
<feature type="domain" description="CN hydrolase" evidence="3">
    <location>
        <begin position="2"/>
        <end position="249"/>
    </location>
</feature>
<dbReference type="AlphaFoldDB" id="A0A2T3QMP1"/>
<dbReference type="RefSeq" id="WP_005303645.1">
    <property type="nucleotide sequence ID" value="NZ_CP018297.1"/>
</dbReference>
<reference evidence="5 7" key="2">
    <citation type="submission" date="2018-06" db="EMBL/GenBank/DDBJ databases">
        <authorList>
            <consortium name="Pathogen Informatics"/>
            <person name="Doyle S."/>
        </authorList>
    </citation>
    <scope>NUCLEOTIDE SEQUENCE [LARGE SCALE GENOMIC DNA]</scope>
    <source>
        <strain evidence="5 7">NCTC11647</strain>
    </source>
</reference>
<dbReference type="Proteomes" id="UP000241404">
    <property type="component" value="Unassembled WGS sequence"/>
</dbReference>
<comment type="similarity">
    <text evidence="1">Belongs to the carbon-nitrogen hydrolase superfamily. NIT1/NIT2 family.</text>
</comment>
<evidence type="ECO:0000256" key="1">
    <source>
        <dbReference type="ARBA" id="ARBA00010613"/>
    </source>
</evidence>
<reference evidence="4 6" key="1">
    <citation type="submission" date="2018-03" db="EMBL/GenBank/DDBJ databases">
        <title>Whole genome sequencing of Histamine producing bacteria.</title>
        <authorList>
            <person name="Butler K."/>
        </authorList>
    </citation>
    <scope>NUCLEOTIDE SEQUENCE [LARGE SCALE GENOMIC DNA]</scope>
    <source>
        <strain evidence="4 6">BT-6</strain>
    </source>
</reference>
<dbReference type="PANTHER" id="PTHR23088:SF27">
    <property type="entry name" value="DEAMINATED GLUTATHIONE AMIDASE"/>
    <property type="match status" value="1"/>
</dbReference>
<dbReference type="Pfam" id="PF00795">
    <property type="entry name" value="CN_hydrolase"/>
    <property type="match status" value="1"/>
</dbReference>
<dbReference type="EMBL" id="UATL01000001">
    <property type="protein sequence ID" value="SPY29349.1"/>
    <property type="molecule type" value="Genomic_DNA"/>
</dbReference>
<dbReference type="InterPro" id="IPR036526">
    <property type="entry name" value="C-N_Hydrolase_sf"/>
</dbReference>
<dbReference type="Gene3D" id="3.60.110.10">
    <property type="entry name" value="Carbon-nitrogen hydrolase"/>
    <property type="match status" value="1"/>
</dbReference>
<gene>
    <name evidence="5" type="primary">ramA_1</name>
    <name evidence="4" type="ORF">CTM90_08800</name>
    <name evidence="5" type="ORF">NCTC11647_02549</name>
</gene>
<dbReference type="CDD" id="cd07572">
    <property type="entry name" value="nit"/>
    <property type="match status" value="1"/>
</dbReference>
<dbReference type="GeneID" id="93398926"/>